<dbReference type="CDD" id="cd07432">
    <property type="entry name" value="PHP_HisPPase"/>
    <property type="match status" value="1"/>
</dbReference>
<dbReference type="SMART" id="SM00481">
    <property type="entry name" value="POLIIIAc"/>
    <property type="match status" value="1"/>
</dbReference>
<dbReference type="HOGENOM" id="CLU_796762_0_0_9"/>
<reference evidence="2 3" key="2">
    <citation type="journal article" date="2012" name="Stand. Genomic Sci.">
        <title>Complete genome sequence of the moderately thermophilic mineral-sulfide-oxidizing firmicute Sulfobacillus acidophilus type strain (NAL(T)).</title>
        <authorList>
            <person name="Anderson I."/>
            <person name="Chertkov O."/>
            <person name="Chen A."/>
            <person name="Saunders E."/>
            <person name="Lapidus A."/>
            <person name="Nolan M."/>
            <person name="Lucas S."/>
            <person name="Hammon N."/>
            <person name="Deshpande S."/>
            <person name="Cheng J.F."/>
            <person name="Han C."/>
            <person name="Tapia R."/>
            <person name="Goodwin L.A."/>
            <person name="Pitluck S."/>
            <person name="Liolios K."/>
            <person name="Pagani I."/>
            <person name="Ivanova N."/>
            <person name="Mikhailova N."/>
            <person name="Pati A."/>
            <person name="Palaniappan K."/>
            <person name="Land M."/>
            <person name="Pan C."/>
            <person name="Rohde M."/>
            <person name="Pukall R."/>
            <person name="Goker M."/>
            <person name="Detter J.C."/>
            <person name="Woyke T."/>
            <person name="Bristow J."/>
            <person name="Eisen J.A."/>
            <person name="Markowitz V."/>
            <person name="Hugenholtz P."/>
            <person name="Kyrpides N.C."/>
            <person name="Klenk H.P."/>
            <person name="Mavromatis K."/>
        </authorList>
    </citation>
    <scope>NUCLEOTIDE SEQUENCE [LARGE SCALE GENOMIC DNA]</scope>
    <source>
        <strain evidence="3">ATCC 700253 / DSM 10332 / NAL</strain>
    </source>
</reference>
<sequence length="360" mass="40388">MDPFQFYEYRAALHVHTRYSDGSESLDKIVKWAHQRGLDILWVTDHNVLGEVPGYREHVLCLVGEEITPPTNHYLAFGIRQPIGPEGPLADIIRNVAGQHGVGFIAHPDDLGNPLLGLPAYHWTDRTVTGFTGLEVMNHLSRCSEVITDGLALLRWGWRLSRAVDAAPFKTLQLWDTLGQQQRVVGIGGVDAHGIRWRTRWGSWPIFSYSASFATVRTHFYLTRPLNGEDWNQDEQLLVAALREGTVAIVNGFEGSERGFRFGGRHPNGNVVPMGGEVVWEPGWSLWGLSPVVADWEVWHNGVRVNRMQTTIFTIPVAAPGVWRVVLRKAGRRAVWIYSNPVYFRPHPNPTEDSTAPGSP</sequence>
<evidence type="ECO:0000313" key="3">
    <source>
        <dbReference type="Proteomes" id="UP000005439"/>
    </source>
</evidence>
<dbReference type="InterPro" id="IPR003141">
    <property type="entry name" value="Pol/His_phosphatase_N"/>
</dbReference>
<evidence type="ECO:0000313" key="2">
    <source>
        <dbReference type="EMBL" id="AEW05447.1"/>
    </source>
</evidence>
<protein>
    <submittedName>
        <fullName evidence="2">PHP domain protein</fullName>
    </submittedName>
</protein>
<name>G8U1C7_SULAD</name>
<dbReference type="NCBIfam" id="NF038032">
    <property type="entry name" value="CehA_McbA_metalo"/>
    <property type="match status" value="1"/>
</dbReference>
<dbReference type="Proteomes" id="UP000005439">
    <property type="component" value="Chromosome"/>
</dbReference>
<dbReference type="GO" id="GO:0004534">
    <property type="term" value="F:5'-3' RNA exonuclease activity"/>
    <property type="evidence" value="ECO:0007669"/>
    <property type="project" value="TreeGrafter"/>
</dbReference>
<feature type="domain" description="Polymerase/histidinol phosphatase N-terminal" evidence="1">
    <location>
        <begin position="11"/>
        <end position="71"/>
    </location>
</feature>
<dbReference type="InterPro" id="IPR052018">
    <property type="entry name" value="PHP_domain"/>
</dbReference>
<dbReference type="GO" id="GO:0035312">
    <property type="term" value="F:5'-3' DNA exonuclease activity"/>
    <property type="evidence" value="ECO:0007669"/>
    <property type="project" value="TreeGrafter"/>
</dbReference>
<dbReference type="PANTHER" id="PTHR42924">
    <property type="entry name" value="EXONUCLEASE"/>
    <property type="match status" value="1"/>
</dbReference>
<proteinExistence type="predicted"/>
<dbReference type="STRING" id="679936.Sulac_1956"/>
<dbReference type="PANTHER" id="PTHR42924:SF3">
    <property type="entry name" value="POLYMERASE_HISTIDINOL PHOSPHATASE N-TERMINAL DOMAIN-CONTAINING PROTEIN"/>
    <property type="match status" value="1"/>
</dbReference>
<dbReference type="Gene3D" id="3.20.20.140">
    <property type="entry name" value="Metal-dependent hydrolases"/>
    <property type="match status" value="1"/>
</dbReference>
<organism evidence="2 3">
    <name type="scientific">Sulfobacillus acidophilus (strain ATCC 700253 / DSM 10332 / NAL)</name>
    <dbReference type="NCBI Taxonomy" id="679936"/>
    <lineage>
        <taxon>Bacteria</taxon>
        <taxon>Bacillati</taxon>
        <taxon>Bacillota</taxon>
        <taxon>Clostridia</taxon>
        <taxon>Eubacteriales</taxon>
        <taxon>Clostridiales Family XVII. Incertae Sedis</taxon>
        <taxon>Sulfobacillus</taxon>
    </lineage>
</organism>
<accession>G8U1C7</accession>
<gene>
    <name evidence="2" type="ordered locus">Sulac_1956</name>
</gene>
<dbReference type="KEGG" id="sap:Sulac_1956"/>
<reference evidence="3" key="1">
    <citation type="submission" date="2011-12" db="EMBL/GenBank/DDBJ databases">
        <title>The complete genome of chromosome of Sulfobacillus acidophilus DSM 10332.</title>
        <authorList>
            <person name="Lucas S."/>
            <person name="Han J."/>
            <person name="Lapidus A."/>
            <person name="Bruce D."/>
            <person name="Goodwin L."/>
            <person name="Pitluck S."/>
            <person name="Peters L."/>
            <person name="Kyrpides N."/>
            <person name="Mavromatis K."/>
            <person name="Ivanova N."/>
            <person name="Mikhailova N."/>
            <person name="Chertkov O."/>
            <person name="Saunders E."/>
            <person name="Detter J.C."/>
            <person name="Tapia R."/>
            <person name="Han C."/>
            <person name="Land M."/>
            <person name="Hauser L."/>
            <person name="Markowitz V."/>
            <person name="Cheng J.-F."/>
            <person name="Hugenholtz P."/>
            <person name="Woyke T."/>
            <person name="Wu D."/>
            <person name="Pukall R."/>
            <person name="Gehrich-Schroeter G."/>
            <person name="Schneider S."/>
            <person name="Klenk H.-P."/>
            <person name="Eisen J.A."/>
        </authorList>
    </citation>
    <scope>NUCLEOTIDE SEQUENCE [LARGE SCALE GENOMIC DNA]</scope>
    <source>
        <strain evidence="3">ATCC 700253 / DSM 10332 / NAL</strain>
    </source>
</reference>
<dbReference type="PATRIC" id="fig|679936.5.peg.2018"/>
<keyword evidence="3" id="KW-1185">Reference proteome</keyword>
<dbReference type="SUPFAM" id="SSF89550">
    <property type="entry name" value="PHP domain-like"/>
    <property type="match status" value="1"/>
</dbReference>
<dbReference type="Pfam" id="PF02811">
    <property type="entry name" value="PHP"/>
    <property type="match status" value="1"/>
</dbReference>
<dbReference type="InterPro" id="IPR004013">
    <property type="entry name" value="PHP_dom"/>
</dbReference>
<dbReference type="InterPro" id="IPR016195">
    <property type="entry name" value="Pol/histidinol_Pase-like"/>
</dbReference>
<dbReference type="EMBL" id="CP003179">
    <property type="protein sequence ID" value="AEW05447.1"/>
    <property type="molecule type" value="Genomic_DNA"/>
</dbReference>
<dbReference type="AlphaFoldDB" id="G8U1C7"/>
<evidence type="ECO:0000259" key="1">
    <source>
        <dbReference type="SMART" id="SM00481"/>
    </source>
</evidence>